<feature type="signal peptide" evidence="2">
    <location>
        <begin position="1"/>
        <end position="20"/>
    </location>
</feature>
<dbReference type="PANTHER" id="PTHR47245:SF2">
    <property type="entry name" value="PEPTIDYL-PROLYL CIS-TRANS ISOMERASE HP_0175-RELATED"/>
    <property type="match status" value="1"/>
</dbReference>
<keyword evidence="1 4" id="KW-0413">Isomerase</keyword>
<keyword evidence="2" id="KW-0732">Signal</keyword>
<dbReference type="Proteomes" id="UP000778797">
    <property type="component" value="Unassembled WGS sequence"/>
</dbReference>
<dbReference type="GO" id="GO:0016853">
    <property type="term" value="F:isomerase activity"/>
    <property type="evidence" value="ECO:0007669"/>
    <property type="project" value="UniProtKB-KW"/>
</dbReference>
<dbReference type="PROSITE" id="PS50198">
    <property type="entry name" value="PPIC_PPIASE_2"/>
    <property type="match status" value="2"/>
</dbReference>
<feature type="domain" description="PpiC" evidence="3">
    <location>
        <begin position="223"/>
        <end position="324"/>
    </location>
</feature>
<dbReference type="RefSeq" id="WP_227477528.1">
    <property type="nucleotide sequence ID" value="NZ_JAFMPT010000014.1"/>
</dbReference>
<dbReference type="Gene3D" id="3.10.50.40">
    <property type="match status" value="2"/>
</dbReference>
<evidence type="ECO:0000313" key="5">
    <source>
        <dbReference type="Proteomes" id="UP000778797"/>
    </source>
</evidence>
<accession>A0ABS8EPF1</accession>
<feature type="chain" id="PRO_5045247265" evidence="2">
    <location>
        <begin position="21"/>
        <end position="647"/>
    </location>
</feature>
<dbReference type="InterPro" id="IPR046357">
    <property type="entry name" value="PPIase_dom_sf"/>
</dbReference>
<dbReference type="Pfam" id="PF00639">
    <property type="entry name" value="Rotamase"/>
    <property type="match status" value="1"/>
</dbReference>
<feature type="domain" description="PpiC" evidence="3">
    <location>
        <begin position="121"/>
        <end position="218"/>
    </location>
</feature>
<protein>
    <submittedName>
        <fullName evidence="4">Peptidylprolyl isomerase</fullName>
    </submittedName>
</protein>
<evidence type="ECO:0000259" key="3">
    <source>
        <dbReference type="PROSITE" id="PS50198"/>
    </source>
</evidence>
<dbReference type="InterPro" id="IPR050245">
    <property type="entry name" value="PrsA_foldase"/>
</dbReference>
<evidence type="ECO:0000313" key="4">
    <source>
        <dbReference type="EMBL" id="MCC1485038.1"/>
    </source>
</evidence>
<proteinExistence type="predicted"/>
<reference evidence="5" key="2">
    <citation type="submission" date="2023-07" db="EMBL/GenBank/DDBJ databases">
        <title>Genome of Winogradskyella sp. E313.</title>
        <authorList>
            <person name="Zhou Y."/>
        </authorList>
    </citation>
    <scope>NUCLEOTIDE SEQUENCE [LARGE SCALE GENOMIC DNA]</scope>
    <source>
        <strain evidence="5">E313</strain>
    </source>
</reference>
<comment type="caution">
    <text evidence="4">The sequence shown here is derived from an EMBL/GenBank/DDBJ whole genome shotgun (WGS) entry which is preliminary data.</text>
</comment>
<dbReference type="Pfam" id="PF13616">
    <property type="entry name" value="Rotamase_3"/>
    <property type="match status" value="1"/>
</dbReference>
<gene>
    <name evidence="4" type="ORF">J1C55_10595</name>
</gene>
<organism evidence="4 5">
    <name type="scientific">Winogradskyella immobilis</name>
    <dbReference type="NCBI Taxonomy" id="2816852"/>
    <lineage>
        <taxon>Bacteria</taxon>
        <taxon>Pseudomonadati</taxon>
        <taxon>Bacteroidota</taxon>
        <taxon>Flavobacteriia</taxon>
        <taxon>Flavobacteriales</taxon>
        <taxon>Flavobacteriaceae</taxon>
        <taxon>Winogradskyella</taxon>
    </lineage>
</organism>
<keyword evidence="5" id="KW-1185">Reference proteome</keyword>
<keyword evidence="1" id="KW-0697">Rotamase</keyword>
<evidence type="ECO:0000256" key="2">
    <source>
        <dbReference type="SAM" id="SignalP"/>
    </source>
</evidence>
<dbReference type="SUPFAM" id="SSF54534">
    <property type="entry name" value="FKBP-like"/>
    <property type="match status" value="2"/>
</dbReference>
<dbReference type="EMBL" id="JAFMPT010000014">
    <property type="protein sequence ID" value="MCC1485038.1"/>
    <property type="molecule type" value="Genomic_DNA"/>
</dbReference>
<dbReference type="PANTHER" id="PTHR47245">
    <property type="entry name" value="PEPTIDYLPROLYL ISOMERASE"/>
    <property type="match status" value="1"/>
</dbReference>
<sequence length="647" mass="74589">MNIRNICIVLCAFLSFVVSSQNDNETLLTIEGEAINVGEFLRLYNKNLDLVKDDSQKDINTYLELFINYRLKLKEAQRLGLDNDANYKKEFTSYRKQLVKNYISENKVTDQLVKEAYDRLQYDIKASHVLILKNPEQQDTLTAYNELLKHRDLLLKEGFEATKNKIHNGSSVLVEDLGYFSAFKMVYDFESVAYKTKPGTVSMPFKTDFGYHVVRVDEKRPSRGTATAAHIMISLNQKDSLVDPETRINAVYKKLQQGESFEALAKQFSDDKSSSRNGGELRPFKSGQLSSIAFEDAVFGIKKPGDLIGPILTDYGWHIIKLIKIEPIPNYEEAKRNIQAQVKRDSRSKLINSAMVKELSQRYTINKNDTTEDYFINTIKPSYFAGQLQLPEDFDANTLVLSVNDSIYTYGDFIQHLKSKQRTYMRKKVAIKDLVSKELNLFIENSILKYREDNLEDEDEAFAEVLQEYRDGLLLFDLMEKEIWNKAAKDTVGLKSYYAEHTSNYIWKDRIDMIMASTSDNETAVKVQNYLKVGKKNTEIEKILNSDKSQKVIFTKGIFETSNDKLPQTLVLEEGVSNVYVHNEGFHVLQINKVLKSKPKTLEETKGTVINDYQNHIENQWIDGLKKRFKVNVNKDVLFKLKSKINN</sequence>
<dbReference type="InterPro" id="IPR000297">
    <property type="entry name" value="PPIase_PpiC"/>
</dbReference>
<evidence type="ECO:0000256" key="1">
    <source>
        <dbReference type="PROSITE-ProRule" id="PRU00278"/>
    </source>
</evidence>
<name>A0ABS8EPF1_9FLAO</name>
<reference evidence="5" key="1">
    <citation type="submission" date="2021-03" db="EMBL/GenBank/DDBJ databases">
        <title>Genome of Cognatishimia sp. F0-27.</title>
        <authorList>
            <person name="Ping X."/>
        </authorList>
    </citation>
    <scope>NUCLEOTIDE SEQUENCE [LARGE SCALE GENOMIC DNA]</scope>
    <source>
        <strain evidence="5">E313</strain>
    </source>
</reference>